<feature type="transmembrane region" description="Helical" evidence="1">
    <location>
        <begin position="12"/>
        <end position="31"/>
    </location>
</feature>
<evidence type="ECO:0008006" key="4">
    <source>
        <dbReference type="Google" id="ProtNLM"/>
    </source>
</evidence>
<reference evidence="2 3" key="1">
    <citation type="submission" date="2022-03" db="EMBL/GenBank/DDBJ databases">
        <title>Complete genome of Streptomyces rimosus ssp. rimosus R7 (=ATCC 10970).</title>
        <authorList>
            <person name="Beganovic S."/>
            <person name="Ruckert C."/>
            <person name="Busche T."/>
            <person name="Kalinowski J."/>
            <person name="Wittmann C."/>
        </authorList>
    </citation>
    <scope>NUCLEOTIDE SEQUENCE [LARGE SCALE GENOMIC DNA]</scope>
    <source>
        <strain evidence="2 3">R7</strain>
    </source>
</reference>
<evidence type="ECO:0000313" key="2">
    <source>
        <dbReference type="EMBL" id="UNZ07397.1"/>
    </source>
</evidence>
<gene>
    <name evidence="2" type="ORF">SRIMR7_35115</name>
</gene>
<keyword evidence="1" id="KW-1133">Transmembrane helix</keyword>
<organism evidence="2 3">
    <name type="scientific">Streptomyces rimosus subsp. rimosus</name>
    <dbReference type="NCBI Taxonomy" id="132474"/>
    <lineage>
        <taxon>Bacteria</taxon>
        <taxon>Bacillati</taxon>
        <taxon>Actinomycetota</taxon>
        <taxon>Actinomycetes</taxon>
        <taxon>Kitasatosporales</taxon>
        <taxon>Streptomycetaceae</taxon>
        <taxon>Streptomyces</taxon>
    </lineage>
</organism>
<proteinExistence type="predicted"/>
<accession>A0ABY3ZB40</accession>
<keyword evidence="1" id="KW-0812">Transmembrane</keyword>
<protein>
    <recommendedName>
        <fullName evidence="4">DUF2530 domain-containing protein</fullName>
    </recommendedName>
</protein>
<evidence type="ECO:0000313" key="3">
    <source>
        <dbReference type="Proteomes" id="UP000829494"/>
    </source>
</evidence>
<dbReference type="GeneID" id="66853457"/>
<dbReference type="EMBL" id="CP094298">
    <property type="protein sequence ID" value="UNZ07397.1"/>
    <property type="molecule type" value="Genomic_DNA"/>
</dbReference>
<keyword evidence="1" id="KW-0472">Membrane</keyword>
<dbReference type="RefSeq" id="WP_003984766.1">
    <property type="nucleotide sequence ID" value="NZ_CP043497.1"/>
</dbReference>
<dbReference type="Proteomes" id="UP000829494">
    <property type="component" value="Chromosome"/>
</dbReference>
<sequence length="71" mass="7167">MSGAVKPSGAAATAVEVAVWWAALTGLWLVLVSSLDTLEYLVGAAAALLGAFAARAARRAAAGDADRGWPR</sequence>
<evidence type="ECO:0000256" key="1">
    <source>
        <dbReference type="SAM" id="Phobius"/>
    </source>
</evidence>
<keyword evidence="3" id="KW-1185">Reference proteome</keyword>
<name>A0ABY3ZB40_STRRM</name>